<dbReference type="OrthoDB" id="5582567at2759"/>
<feature type="transmembrane region" description="Helical" evidence="1">
    <location>
        <begin position="132"/>
        <end position="150"/>
    </location>
</feature>
<accession>A0A1Y1WHP9</accession>
<organism evidence="3 4">
    <name type="scientific">Linderina pennispora</name>
    <dbReference type="NCBI Taxonomy" id="61395"/>
    <lineage>
        <taxon>Eukaryota</taxon>
        <taxon>Fungi</taxon>
        <taxon>Fungi incertae sedis</taxon>
        <taxon>Zoopagomycota</taxon>
        <taxon>Kickxellomycotina</taxon>
        <taxon>Kickxellomycetes</taxon>
        <taxon>Kickxellales</taxon>
        <taxon>Kickxellaceae</taxon>
        <taxon>Linderina</taxon>
    </lineage>
</organism>
<feature type="signal peptide" evidence="2">
    <location>
        <begin position="1"/>
        <end position="20"/>
    </location>
</feature>
<evidence type="ECO:0000313" key="3">
    <source>
        <dbReference type="EMBL" id="ORX73101.1"/>
    </source>
</evidence>
<feature type="chain" id="PRO_5012575908" description="TPM domain-containing protein" evidence="2">
    <location>
        <begin position="21"/>
        <end position="151"/>
    </location>
</feature>
<evidence type="ECO:0000313" key="4">
    <source>
        <dbReference type="Proteomes" id="UP000193922"/>
    </source>
</evidence>
<keyword evidence="2" id="KW-0732">Signal</keyword>
<dbReference type="AlphaFoldDB" id="A0A1Y1WHP9"/>
<dbReference type="RefSeq" id="XP_040746441.1">
    <property type="nucleotide sequence ID" value="XM_040886577.1"/>
</dbReference>
<dbReference type="EMBL" id="MCFD01000002">
    <property type="protein sequence ID" value="ORX73101.1"/>
    <property type="molecule type" value="Genomic_DNA"/>
</dbReference>
<name>A0A1Y1WHP9_9FUNG</name>
<proteinExistence type="predicted"/>
<keyword evidence="1" id="KW-1133">Transmembrane helix</keyword>
<dbReference type="GeneID" id="63803225"/>
<sequence length="151" mass="16501">MRIIHAVLVCLALVVVPANAAFYIPTTSIDNTQAYYSQMSVNWDSVRSSLSSQIDAYAEDKNYGVYVLMTSIYGAIIPSTYDQGYMQSLMQKFQDLGPRTWGDVELQSISSTYQIAHNSAYVINQGSPVSAISSWWLAAVVAGVVAALMVV</sequence>
<evidence type="ECO:0008006" key="5">
    <source>
        <dbReference type="Google" id="ProtNLM"/>
    </source>
</evidence>
<protein>
    <recommendedName>
        <fullName evidence="5">TPM domain-containing protein</fullName>
    </recommendedName>
</protein>
<evidence type="ECO:0000256" key="1">
    <source>
        <dbReference type="SAM" id="Phobius"/>
    </source>
</evidence>
<comment type="caution">
    <text evidence="3">The sequence shown here is derived from an EMBL/GenBank/DDBJ whole genome shotgun (WGS) entry which is preliminary data.</text>
</comment>
<keyword evidence="4" id="KW-1185">Reference proteome</keyword>
<dbReference type="Proteomes" id="UP000193922">
    <property type="component" value="Unassembled WGS sequence"/>
</dbReference>
<evidence type="ECO:0000256" key="2">
    <source>
        <dbReference type="SAM" id="SignalP"/>
    </source>
</evidence>
<reference evidence="3 4" key="1">
    <citation type="submission" date="2016-07" db="EMBL/GenBank/DDBJ databases">
        <title>Pervasive Adenine N6-methylation of Active Genes in Fungi.</title>
        <authorList>
            <consortium name="DOE Joint Genome Institute"/>
            <person name="Mondo S.J."/>
            <person name="Dannebaum R.O."/>
            <person name="Kuo R.C."/>
            <person name="Labutti K."/>
            <person name="Haridas S."/>
            <person name="Kuo A."/>
            <person name="Salamov A."/>
            <person name="Ahrendt S.R."/>
            <person name="Lipzen A."/>
            <person name="Sullivan W."/>
            <person name="Andreopoulos W.B."/>
            <person name="Clum A."/>
            <person name="Lindquist E."/>
            <person name="Daum C."/>
            <person name="Ramamoorthy G.K."/>
            <person name="Gryganskyi A."/>
            <person name="Culley D."/>
            <person name="Magnuson J.K."/>
            <person name="James T.Y."/>
            <person name="O'Malley M.A."/>
            <person name="Stajich J.E."/>
            <person name="Spatafora J.W."/>
            <person name="Visel A."/>
            <person name="Grigoriev I.V."/>
        </authorList>
    </citation>
    <scope>NUCLEOTIDE SEQUENCE [LARGE SCALE GENOMIC DNA]</scope>
    <source>
        <strain evidence="3 4">ATCC 12442</strain>
    </source>
</reference>
<keyword evidence="1" id="KW-0472">Membrane</keyword>
<keyword evidence="1" id="KW-0812">Transmembrane</keyword>
<gene>
    <name evidence="3" type="ORF">DL89DRAFT_265241</name>
</gene>